<gene>
    <name evidence="1" type="ORF">L1987_03619</name>
</gene>
<evidence type="ECO:0000313" key="2">
    <source>
        <dbReference type="Proteomes" id="UP001056120"/>
    </source>
</evidence>
<keyword evidence="2" id="KW-1185">Reference proteome</keyword>
<protein>
    <submittedName>
        <fullName evidence="1">Uncharacterized protein</fullName>
    </submittedName>
</protein>
<proteinExistence type="predicted"/>
<sequence>MGKNDMDFQILLDLERGLPEALASQTTDPLVSSPPKVIPTTSKKTSKRNNVTIAESGPSKRTRSASKKDVCTEPLLYCRRVKGLSSLKERDIVGRMSIEALVGKAYHCFARLGSFLPEISDKALLSRSYVNQQAEIEHI</sequence>
<organism evidence="1 2">
    <name type="scientific">Smallanthus sonchifolius</name>
    <dbReference type="NCBI Taxonomy" id="185202"/>
    <lineage>
        <taxon>Eukaryota</taxon>
        <taxon>Viridiplantae</taxon>
        <taxon>Streptophyta</taxon>
        <taxon>Embryophyta</taxon>
        <taxon>Tracheophyta</taxon>
        <taxon>Spermatophyta</taxon>
        <taxon>Magnoliopsida</taxon>
        <taxon>eudicotyledons</taxon>
        <taxon>Gunneridae</taxon>
        <taxon>Pentapetalae</taxon>
        <taxon>asterids</taxon>
        <taxon>campanulids</taxon>
        <taxon>Asterales</taxon>
        <taxon>Asteraceae</taxon>
        <taxon>Asteroideae</taxon>
        <taxon>Heliantheae alliance</taxon>
        <taxon>Millerieae</taxon>
        <taxon>Smallanthus</taxon>
    </lineage>
</organism>
<dbReference type="Proteomes" id="UP001056120">
    <property type="component" value="Linkage Group LG01"/>
</dbReference>
<name>A0ACB9KBA5_9ASTR</name>
<dbReference type="EMBL" id="CM042018">
    <property type="protein sequence ID" value="KAI3829494.1"/>
    <property type="molecule type" value="Genomic_DNA"/>
</dbReference>
<evidence type="ECO:0000313" key="1">
    <source>
        <dbReference type="EMBL" id="KAI3829494.1"/>
    </source>
</evidence>
<reference evidence="2" key="1">
    <citation type="journal article" date="2022" name="Mol. Ecol. Resour.">
        <title>The genomes of chicory, endive, great burdock and yacon provide insights into Asteraceae palaeo-polyploidization history and plant inulin production.</title>
        <authorList>
            <person name="Fan W."/>
            <person name="Wang S."/>
            <person name="Wang H."/>
            <person name="Wang A."/>
            <person name="Jiang F."/>
            <person name="Liu H."/>
            <person name="Zhao H."/>
            <person name="Xu D."/>
            <person name="Zhang Y."/>
        </authorList>
    </citation>
    <scope>NUCLEOTIDE SEQUENCE [LARGE SCALE GENOMIC DNA]</scope>
    <source>
        <strain evidence="2">cv. Yunnan</strain>
    </source>
</reference>
<comment type="caution">
    <text evidence="1">The sequence shown here is derived from an EMBL/GenBank/DDBJ whole genome shotgun (WGS) entry which is preliminary data.</text>
</comment>
<accession>A0ACB9KBA5</accession>
<reference evidence="1 2" key="2">
    <citation type="journal article" date="2022" name="Mol. Ecol. Resour.">
        <title>The genomes of chicory, endive, great burdock and yacon provide insights into Asteraceae paleo-polyploidization history and plant inulin production.</title>
        <authorList>
            <person name="Fan W."/>
            <person name="Wang S."/>
            <person name="Wang H."/>
            <person name="Wang A."/>
            <person name="Jiang F."/>
            <person name="Liu H."/>
            <person name="Zhao H."/>
            <person name="Xu D."/>
            <person name="Zhang Y."/>
        </authorList>
    </citation>
    <scope>NUCLEOTIDE SEQUENCE [LARGE SCALE GENOMIC DNA]</scope>
    <source>
        <strain evidence="2">cv. Yunnan</strain>
        <tissue evidence="1">Leaves</tissue>
    </source>
</reference>